<keyword evidence="7 13" id="KW-0460">Magnesium</keyword>
<evidence type="ECO:0000256" key="10">
    <source>
        <dbReference type="ARBA" id="ARBA00030308"/>
    </source>
</evidence>
<dbReference type="GO" id="GO:0019693">
    <property type="term" value="P:ribose phosphate metabolic process"/>
    <property type="evidence" value="ECO:0007669"/>
    <property type="project" value="TreeGrafter"/>
</dbReference>
<dbReference type="PROSITE" id="PS00893">
    <property type="entry name" value="NUDIX_BOX"/>
    <property type="match status" value="1"/>
</dbReference>
<evidence type="ECO:0000313" key="16">
    <source>
        <dbReference type="EMBL" id="TPE51463.1"/>
    </source>
</evidence>
<dbReference type="GO" id="GO:0047631">
    <property type="term" value="F:ADP-ribose diphosphatase activity"/>
    <property type="evidence" value="ECO:0007669"/>
    <property type="project" value="UniProtKB-EC"/>
</dbReference>
<evidence type="ECO:0000256" key="1">
    <source>
        <dbReference type="ARBA" id="ARBA00001946"/>
    </source>
</evidence>
<dbReference type="InterPro" id="IPR015797">
    <property type="entry name" value="NUDIX_hydrolase-like_dom_sf"/>
</dbReference>
<dbReference type="InterPro" id="IPR000086">
    <property type="entry name" value="NUDIX_hydrolase_dom"/>
</dbReference>
<keyword evidence="17" id="KW-1185">Reference proteome</keyword>
<dbReference type="CDD" id="cd24155">
    <property type="entry name" value="NUDIX_ADPRase"/>
    <property type="match status" value="1"/>
</dbReference>
<dbReference type="PANTHER" id="PTHR11839:SF5">
    <property type="entry name" value="ADP-RIBOSE PYROPHOSPHATASE"/>
    <property type="match status" value="1"/>
</dbReference>
<dbReference type="EC" id="3.6.1.13" evidence="3"/>
<evidence type="ECO:0000256" key="5">
    <source>
        <dbReference type="ARBA" id="ARBA00022723"/>
    </source>
</evidence>
<dbReference type="GO" id="GO:0046872">
    <property type="term" value="F:metal ion binding"/>
    <property type="evidence" value="ECO:0007669"/>
    <property type="project" value="UniProtKB-KW"/>
</dbReference>
<evidence type="ECO:0000256" key="2">
    <source>
        <dbReference type="ARBA" id="ARBA00007482"/>
    </source>
</evidence>
<protein>
    <recommendedName>
        <fullName evidence="4">ADP-ribose pyrophosphatase</fullName>
        <ecNumber evidence="3">3.6.1.13</ecNumber>
    </recommendedName>
    <alternativeName>
        <fullName evidence="9">ADP-ribose diphosphatase</fullName>
    </alternativeName>
    <alternativeName>
        <fullName evidence="11">ADP-ribose phosphohydrolase</fullName>
    </alternativeName>
    <alternativeName>
        <fullName evidence="10">Adenosine diphosphoribose pyrophosphatase</fullName>
    </alternativeName>
</protein>
<evidence type="ECO:0000256" key="7">
    <source>
        <dbReference type="ARBA" id="ARBA00022842"/>
    </source>
</evidence>
<comment type="similarity">
    <text evidence="2">Belongs to the Nudix hydrolase family. NudF subfamily.</text>
</comment>
<dbReference type="PROSITE" id="PS51462">
    <property type="entry name" value="NUDIX"/>
    <property type="match status" value="1"/>
</dbReference>
<evidence type="ECO:0000256" key="13">
    <source>
        <dbReference type="PIRSR" id="PIRSR604385-2"/>
    </source>
</evidence>
<dbReference type="OrthoDB" id="5292471at2"/>
<evidence type="ECO:0000256" key="8">
    <source>
        <dbReference type="ARBA" id="ARBA00025164"/>
    </source>
</evidence>
<feature type="binding site" evidence="13">
    <location>
        <position position="279"/>
    </location>
    <ligand>
        <name>Mg(2+)</name>
        <dbReference type="ChEBI" id="CHEBI:18420"/>
        <label>1</label>
    </ligand>
</feature>
<keyword evidence="6" id="KW-0378">Hydrolase</keyword>
<keyword evidence="5 13" id="KW-0479">Metal-binding</keyword>
<dbReference type="InterPro" id="IPR020084">
    <property type="entry name" value="NUDIX_hydrolase_CS"/>
</dbReference>
<dbReference type="GO" id="GO:0005829">
    <property type="term" value="C:cytosol"/>
    <property type="evidence" value="ECO:0007669"/>
    <property type="project" value="TreeGrafter"/>
</dbReference>
<evidence type="ECO:0000256" key="3">
    <source>
        <dbReference type="ARBA" id="ARBA00012453"/>
    </source>
</evidence>
<dbReference type="NCBIfam" id="TIGR00052">
    <property type="entry name" value="nudix-type nucleoside diphosphatase, YffH/AdpP family"/>
    <property type="match status" value="1"/>
</dbReference>
<evidence type="ECO:0000256" key="9">
    <source>
        <dbReference type="ARBA" id="ARBA00030162"/>
    </source>
</evidence>
<dbReference type="GO" id="GO:0006753">
    <property type="term" value="P:nucleoside phosphate metabolic process"/>
    <property type="evidence" value="ECO:0007669"/>
    <property type="project" value="TreeGrafter"/>
</dbReference>
<evidence type="ECO:0000313" key="17">
    <source>
        <dbReference type="Proteomes" id="UP000319255"/>
    </source>
</evidence>
<evidence type="ECO:0000256" key="6">
    <source>
        <dbReference type="ARBA" id="ARBA00022801"/>
    </source>
</evidence>
<dbReference type="EMBL" id="VFRP01000007">
    <property type="protein sequence ID" value="TPE51463.1"/>
    <property type="molecule type" value="Genomic_DNA"/>
</dbReference>
<sequence length="375" mass="40853">MREVFLAEPMASGRLFAALTGGEAPGEAVPATLAGHAIAAAHDGIRLAPARRAEARAAGAIVTLDRPARARLDFFMAAIGAAPLVAGVEAGGRRRIVDTFILPGGLAERDWSPEAWAGEWHDMVCEAAEEIGALMGRREASEMPRLLTGIGYRALGRARGRLTRMPRVLRSGFGHDDVEILSREPAYANYFAVDEFRLRFRRFDGALSEPVERAVFGSGDAVMVLPYDPKRDLVLLIEQFRCGPLARREPDPWCLEAVAGRCDPMEEPEATVRREAREEAGLTLGRIERICSWYSSVGMLSEYITAFVGEADLSRAEPGAFGVAGEHEDIRTFVVPLDEALAAVARGEVNNAPPILALLWLEKQAPRLRRDWGGA</sequence>
<dbReference type="Proteomes" id="UP000319255">
    <property type="component" value="Unassembled WGS sequence"/>
</dbReference>
<organism evidence="16 17">
    <name type="scientific">Amaricoccus solimangrovi</name>
    <dbReference type="NCBI Taxonomy" id="2589815"/>
    <lineage>
        <taxon>Bacteria</taxon>
        <taxon>Pseudomonadati</taxon>
        <taxon>Pseudomonadota</taxon>
        <taxon>Alphaproteobacteria</taxon>
        <taxon>Rhodobacterales</taxon>
        <taxon>Paracoccaceae</taxon>
        <taxon>Amaricoccus</taxon>
    </lineage>
</organism>
<dbReference type="SUPFAM" id="SSF55811">
    <property type="entry name" value="Nudix"/>
    <property type="match status" value="1"/>
</dbReference>
<reference evidence="16 17" key="1">
    <citation type="submission" date="2019-06" db="EMBL/GenBank/DDBJ databases">
        <title>A novel bacterium of genus Amaricoccus, isolated from marine sediment.</title>
        <authorList>
            <person name="Huang H."/>
            <person name="Mo K."/>
            <person name="Hu Y."/>
        </authorList>
    </citation>
    <scope>NUCLEOTIDE SEQUENCE [LARGE SCALE GENOMIC DNA]</scope>
    <source>
        <strain evidence="16 17">HB172011</strain>
    </source>
</reference>
<feature type="binding site" evidence="13">
    <location>
        <position position="259"/>
    </location>
    <ligand>
        <name>Mg(2+)</name>
        <dbReference type="ChEBI" id="CHEBI:18420"/>
        <label>1</label>
    </ligand>
</feature>
<evidence type="ECO:0000256" key="14">
    <source>
        <dbReference type="PIRSR" id="PIRSR604385-3"/>
    </source>
</evidence>
<comment type="caution">
    <text evidence="16">The sequence shown here is derived from an EMBL/GenBank/DDBJ whole genome shotgun (WGS) entry which is preliminary data.</text>
</comment>
<evidence type="ECO:0000256" key="4">
    <source>
        <dbReference type="ARBA" id="ARBA00013297"/>
    </source>
</evidence>
<proteinExistence type="inferred from homology"/>
<comment type="function">
    <text evidence="8">Acts on ADP-mannose and ADP-glucose as well as ADP-ribose. Prevents glycogen biosynthesis. The reaction catalyzed by this enzyme is a limiting step of the gluconeogenic process.</text>
</comment>
<dbReference type="Gene3D" id="3.90.79.10">
    <property type="entry name" value="Nucleoside Triphosphate Pyrophosphohydrolase"/>
    <property type="match status" value="1"/>
</dbReference>
<gene>
    <name evidence="16" type="ORF">FJM51_09500</name>
</gene>
<feature type="binding site" evidence="13">
    <location>
        <position position="328"/>
    </location>
    <ligand>
        <name>Mg(2+)</name>
        <dbReference type="ChEBI" id="CHEBI:18420"/>
        <label>1</label>
    </ligand>
</feature>
<name>A0A501WNZ9_9RHOB</name>
<feature type="binding site" evidence="13">
    <location>
        <position position="275"/>
    </location>
    <ligand>
        <name>Mg(2+)</name>
        <dbReference type="ChEBI" id="CHEBI:18420"/>
        <label>1</label>
    </ligand>
</feature>
<evidence type="ECO:0000256" key="12">
    <source>
        <dbReference type="ARBA" id="ARBA00049546"/>
    </source>
</evidence>
<dbReference type="PANTHER" id="PTHR11839">
    <property type="entry name" value="UDP/ADP-SUGAR PYROPHOSPHATASE"/>
    <property type="match status" value="1"/>
</dbReference>
<feature type="domain" description="Nudix hydrolase" evidence="15">
    <location>
        <begin position="217"/>
        <end position="357"/>
    </location>
</feature>
<dbReference type="InterPro" id="IPR004385">
    <property type="entry name" value="NDP_pyrophosphatase"/>
</dbReference>
<dbReference type="AlphaFoldDB" id="A0A501WNZ9"/>
<comment type="catalytic activity">
    <reaction evidence="12">
        <text>ADP-D-ribose + H2O = D-ribose 5-phosphate + AMP + 2 H(+)</text>
        <dbReference type="Rhea" id="RHEA:10412"/>
        <dbReference type="ChEBI" id="CHEBI:15377"/>
        <dbReference type="ChEBI" id="CHEBI:15378"/>
        <dbReference type="ChEBI" id="CHEBI:57967"/>
        <dbReference type="ChEBI" id="CHEBI:78346"/>
        <dbReference type="ChEBI" id="CHEBI:456215"/>
        <dbReference type="EC" id="3.6.1.13"/>
    </reaction>
</comment>
<evidence type="ECO:0000259" key="15">
    <source>
        <dbReference type="PROSITE" id="PS51462"/>
    </source>
</evidence>
<dbReference type="RefSeq" id="WP_140453899.1">
    <property type="nucleotide sequence ID" value="NZ_VFRP01000007.1"/>
</dbReference>
<feature type="short sequence motif" description="Nudix box" evidence="14">
    <location>
        <begin position="260"/>
        <end position="282"/>
    </location>
</feature>
<dbReference type="GO" id="GO:0019144">
    <property type="term" value="F:ADP-sugar diphosphatase activity"/>
    <property type="evidence" value="ECO:0007669"/>
    <property type="project" value="TreeGrafter"/>
</dbReference>
<accession>A0A501WNZ9</accession>
<comment type="cofactor">
    <cofactor evidence="1 13">
        <name>Mg(2+)</name>
        <dbReference type="ChEBI" id="CHEBI:18420"/>
    </cofactor>
</comment>
<evidence type="ECO:0000256" key="11">
    <source>
        <dbReference type="ARBA" id="ARBA00033056"/>
    </source>
</evidence>
<dbReference type="Pfam" id="PF00293">
    <property type="entry name" value="NUDIX"/>
    <property type="match status" value="1"/>
</dbReference>